<accession>A0A371H9B3</accession>
<reference evidence="2" key="1">
    <citation type="submission" date="2018-05" db="EMBL/GenBank/DDBJ databases">
        <title>Draft genome of Mucuna pruriens seed.</title>
        <authorList>
            <person name="Nnadi N.E."/>
            <person name="Vos R."/>
            <person name="Hasami M.H."/>
            <person name="Devisetty U.K."/>
            <person name="Aguiy J.C."/>
        </authorList>
    </citation>
    <scope>NUCLEOTIDE SEQUENCE [LARGE SCALE GENOMIC DNA]</scope>
    <source>
        <strain evidence="2">JCA_2017</strain>
    </source>
</reference>
<gene>
    <name evidence="2" type="ORF">CR513_17592</name>
</gene>
<feature type="compositionally biased region" description="Low complexity" evidence="1">
    <location>
        <begin position="1"/>
        <end position="17"/>
    </location>
</feature>
<keyword evidence="3" id="KW-1185">Reference proteome</keyword>
<dbReference type="AlphaFoldDB" id="A0A371H9B3"/>
<dbReference type="Gene3D" id="3.30.420.10">
    <property type="entry name" value="Ribonuclease H-like superfamily/Ribonuclease H"/>
    <property type="match status" value="1"/>
</dbReference>
<organism evidence="2 3">
    <name type="scientific">Mucuna pruriens</name>
    <name type="common">Velvet bean</name>
    <name type="synonym">Dolichos pruriens</name>
    <dbReference type="NCBI Taxonomy" id="157652"/>
    <lineage>
        <taxon>Eukaryota</taxon>
        <taxon>Viridiplantae</taxon>
        <taxon>Streptophyta</taxon>
        <taxon>Embryophyta</taxon>
        <taxon>Tracheophyta</taxon>
        <taxon>Spermatophyta</taxon>
        <taxon>Magnoliopsida</taxon>
        <taxon>eudicotyledons</taxon>
        <taxon>Gunneridae</taxon>
        <taxon>Pentapetalae</taxon>
        <taxon>rosids</taxon>
        <taxon>fabids</taxon>
        <taxon>Fabales</taxon>
        <taxon>Fabaceae</taxon>
        <taxon>Papilionoideae</taxon>
        <taxon>50 kb inversion clade</taxon>
        <taxon>NPAAA clade</taxon>
        <taxon>indigoferoid/millettioid clade</taxon>
        <taxon>Phaseoleae</taxon>
        <taxon>Mucuna</taxon>
    </lineage>
</organism>
<dbReference type="EMBL" id="QJKJ01003243">
    <property type="protein sequence ID" value="RDX99369.1"/>
    <property type="molecule type" value="Genomic_DNA"/>
</dbReference>
<evidence type="ECO:0000313" key="2">
    <source>
        <dbReference type="EMBL" id="RDX99369.1"/>
    </source>
</evidence>
<protein>
    <submittedName>
        <fullName evidence="2">Uncharacterized protein</fullName>
    </submittedName>
</protein>
<comment type="caution">
    <text evidence="2">The sequence shown here is derived from an EMBL/GenBank/DDBJ whole genome shotgun (WGS) entry which is preliminary data.</text>
</comment>
<evidence type="ECO:0000313" key="3">
    <source>
        <dbReference type="Proteomes" id="UP000257109"/>
    </source>
</evidence>
<feature type="non-terminal residue" evidence="2">
    <location>
        <position position="1"/>
    </location>
</feature>
<dbReference type="OrthoDB" id="686884at2759"/>
<name>A0A371H9B3_MUCPR</name>
<dbReference type="InterPro" id="IPR036397">
    <property type="entry name" value="RNaseH_sf"/>
</dbReference>
<sequence length="175" mass="19752">MPISSSARSSKVSSSGSGLLHQMDRGKANSHDFGREGEAFLLEKIICQFGLPAVIGRWVEELPQVLWSYHTTLHSPIQETPFRLTFGTNAMIPIDVEESFLRTILCKSDSNKEELRANLDFLQEERKMAHIRECAVKGRVAKKYISTVFPHPIRKDDLVLIRTLMGVAMNKLTPN</sequence>
<evidence type="ECO:0000256" key="1">
    <source>
        <dbReference type="SAM" id="MobiDB-lite"/>
    </source>
</evidence>
<dbReference type="PANTHER" id="PTHR48475:SF2">
    <property type="entry name" value="RIBONUCLEASE H"/>
    <property type="match status" value="1"/>
</dbReference>
<dbReference type="Proteomes" id="UP000257109">
    <property type="component" value="Unassembled WGS sequence"/>
</dbReference>
<proteinExistence type="predicted"/>
<dbReference type="GO" id="GO:0003676">
    <property type="term" value="F:nucleic acid binding"/>
    <property type="evidence" value="ECO:0007669"/>
    <property type="project" value="InterPro"/>
</dbReference>
<dbReference type="PANTHER" id="PTHR48475">
    <property type="entry name" value="RIBONUCLEASE H"/>
    <property type="match status" value="1"/>
</dbReference>
<feature type="region of interest" description="Disordered" evidence="1">
    <location>
        <begin position="1"/>
        <end position="28"/>
    </location>
</feature>